<dbReference type="GO" id="GO:0016740">
    <property type="term" value="F:transferase activity"/>
    <property type="evidence" value="ECO:0007669"/>
    <property type="project" value="UniProtKB-KW"/>
</dbReference>
<dbReference type="HOGENOM" id="CLU_025996_19_2_0"/>
<evidence type="ECO:0000259" key="1">
    <source>
        <dbReference type="Pfam" id="PF00535"/>
    </source>
</evidence>
<dbReference type="Pfam" id="PF00535">
    <property type="entry name" value="Glycos_transf_2"/>
    <property type="match status" value="1"/>
</dbReference>
<dbReference type="PANTHER" id="PTHR43685:SF2">
    <property type="entry name" value="GLYCOSYLTRANSFERASE 2-LIKE DOMAIN-CONTAINING PROTEIN"/>
    <property type="match status" value="1"/>
</dbReference>
<keyword evidence="3" id="KW-1185">Reference proteome</keyword>
<dbReference type="AlphaFoldDB" id="A9WBP7"/>
<accession>A9WBP7</accession>
<evidence type="ECO:0000313" key="3">
    <source>
        <dbReference type="Proteomes" id="UP000002008"/>
    </source>
</evidence>
<feature type="domain" description="Glycosyltransferase 2-like" evidence="1">
    <location>
        <begin position="7"/>
        <end position="130"/>
    </location>
</feature>
<organism evidence="2 3">
    <name type="scientific">Chloroflexus aurantiacus (strain ATCC 29366 / DSM 635 / J-10-fl)</name>
    <dbReference type="NCBI Taxonomy" id="324602"/>
    <lineage>
        <taxon>Bacteria</taxon>
        <taxon>Bacillati</taxon>
        <taxon>Chloroflexota</taxon>
        <taxon>Chloroflexia</taxon>
        <taxon>Chloroflexales</taxon>
        <taxon>Chloroflexineae</taxon>
        <taxon>Chloroflexaceae</taxon>
        <taxon>Chloroflexus</taxon>
    </lineage>
</organism>
<dbReference type="Proteomes" id="UP000002008">
    <property type="component" value="Chromosome"/>
</dbReference>
<keyword evidence="2" id="KW-0808">Transferase</keyword>
<protein>
    <submittedName>
        <fullName evidence="2">Glycosyl transferase family 2</fullName>
    </submittedName>
</protein>
<evidence type="ECO:0000313" key="2">
    <source>
        <dbReference type="EMBL" id="ABY34854.1"/>
    </source>
</evidence>
<reference evidence="3" key="1">
    <citation type="journal article" date="2011" name="BMC Genomics">
        <title>Complete genome sequence of the filamentous anoxygenic phototrophic bacterium Chloroflexus aurantiacus.</title>
        <authorList>
            <person name="Tang K.H."/>
            <person name="Barry K."/>
            <person name="Chertkov O."/>
            <person name="Dalin E."/>
            <person name="Han C.S."/>
            <person name="Hauser L.J."/>
            <person name="Honchak B.M."/>
            <person name="Karbach L.E."/>
            <person name="Land M.L."/>
            <person name="Lapidus A."/>
            <person name="Larimer F.W."/>
            <person name="Mikhailova N."/>
            <person name="Pitluck S."/>
            <person name="Pierson B.K."/>
            <person name="Blankenship R.E."/>
        </authorList>
    </citation>
    <scope>NUCLEOTIDE SEQUENCE [LARGE SCALE GENOMIC DNA]</scope>
    <source>
        <strain evidence="3">ATCC 29366 / DSM 635 / J-10-fl</strain>
    </source>
</reference>
<dbReference type="Gene3D" id="3.90.550.10">
    <property type="entry name" value="Spore Coat Polysaccharide Biosynthesis Protein SpsA, Chain A"/>
    <property type="match status" value="1"/>
</dbReference>
<dbReference type="SUPFAM" id="SSF53448">
    <property type="entry name" value="Nucleotide-diphospho-sugar transferases"/>
    <property type="match status" value="1"/>
</dbReference>
<dbReference type="PANTHER" id="PTHR43685">
    <property type="entry name" value="GLYCOSYLTRANSFERASE"/>
    <property type="match status" value="1"/>
</dbReference>
<dbReference type="CAZy" id="GT2">
    <property type="family name" value="Glycosyltransferase Family 2"/>
</dbReference>
<dbReference type="PATRIC" id="fig|324602.8.peg.1872"/>
<dbReference type="STRING" id="324602.Caur_1636"/>
<proteinExistence type="predicted"/>
<dbReference type="EMBL" id="CP000909">
    <property type="protein sequence ID" value="ABY34854.1"/>
    <property type="molecule type" value="Genomic_DNA"/>
</dbReference>
<gene>
    <name evidence="2" type="ordered locus">Caur_1636</name>
</gene>
<dbReference type="KEGG" id="cau:Caur_1636"/>
<dbReference type="RefSeq" id="WP_012257508.1">
    <property type="nucleotide sequence ID" value="NC_010175.1"/>
</dbReference>
<dbReference type="InterPro" id="IPR001173">
    <property type="entry name" value="Glyco_trans_2-like"/>
</dbReference>
<sequence>MSLPTISAVICTRNRGERILAAVESILANDHPAFELIVVDQSTDEVTGTALRRFHHDRRLRYITTPTKGLGLARNIGLQLARAPLVAFTDDDCRVPSDWLRIIEDELRREPQAAVLFCNVFEGPHDTGAGFVPGYQLRQRAVVKTFWQKCRARGIGAGMAVRREPVLAMGGFDEVLGAGGYFPSAEDADIAVRAIAHGWYVLETPATFVIHDGFRTWREARELAARDWEGLGAAYIKPLKAGRWQAGIVLLYELLVPALIEPLLPVLRLQRPRGLGRLVALVRGCLRGLAHPINRAQLVYQGVTGVPAIIERSL</sequence>
<dbReference type="EnsemblBacteria" id="ABY34854">
    <property type="protein sequence ID" value="ABY34854"/>
    <property type="gene ID" value="Caur_1636"/>
</dbReference>
<name>A9WBP7_CHLAA</name>
<dbReference type="CDD" id="cd00761">
    <property type="entry name" value="Glyco_tranf_GTA_type"/>
    <property type="match status" value="1"/>
</dbReference>
<dbReference type="InParanoid" id="A9WBP7"/>
<dbReference type="InterPro" id="IPR029044">
    <property type="entry name" value="Nucleotide-diphossugar_trans"/>
</dbReference>
<dbReference type="eggNOG" id="COG1216">
    <property type="taxonomic scope" value="Bacteria"/>
</dbReference>
<dbReference type="InterPro" id="IPR050834">
    <property type="entry name" value="Glycosyltransf_2"/>
</dbReference>